<accession>A0A524RQL9</accession>
<evidence type="ECO:0000313" key="11">
    <source>
        <dbReference type="Proteomes" id="UP000317990"/>
    </source>
</evidence>
<dbReference type="InterPro" id="IPR013525">
    <property type="entry name" value="ABC2_TM"/>
</dbReference>
<dbReference type="PANTHER" id="PTHR30413:SF10">
    <property type="entry name" value="CAPSULE POLYSACCHARIDE EXPORT INNER-MEMBRANE PROTEIN CTRC"/>
    <property type="match status" value="1"/>
</dbReference>
<keyword evidence="7 8" id="KW-0472">Membrane</keyword>
<feature type="transmembrane region" description="Helical" evidence="8">
    <location>
        <begin position="31"/>
        <end position="51"/>
    </location>
</feature>
<feature type="transmembrane region" description="Helical" evidence="8">
    <location>
        <begin position="172"/>
        <end position="191"/>
    </location>
</feature>
<feature type="transmembrane region" description="Helical" evidence="8">
    <location>
        <begin position="110"/>
        <end position="132"/>
    </location>
</feature>
<evidence type="ECO:0000256" key="3">
    <source>
        <dbReference type="ARBA" id="ARBA00022448"/>
    </source>
</evidence>
<feature type="transmembrane region" description="Helical" evidence="8">
    <location>
        <begin position="144"/>
        <end position="165"/>
    </location>
</feature>
<evidence type="ECO:0000256" key="2">
    <source>
        <dbReference type="ARBA" id="ARBA00007783"/>
    </source>
</evidence>
<evidence type="ECO:0000256" key="6">
    <source>
        <dbReference type="ARBA" id="ARBA00022989"/>
    </source>
</evidence>
<dbReference type="Pfam" id="PF01061">
    <property type="entry name" value="ABC2_membrane"/>
    <property type="match status" value="1"/>
</dbReference>
<dbReference type="Proteomes" id="UP000317990">
    <property type="component" value="Unassembled WGS sequence"/>
</dbReference>
<dbReference type="GO" id="GO:0015920">
    <property type="term" value="P:lipopolysaccharide transport"/>
    <property type="evidence" value="ECO:0007669"/>
    <property type="project" value="TreeGrafter"/>
</dbReference>
<evidence type="ECO:0000256" key="8">
    <source>
        <dbReference type="SAM" id="Phobius"/>
    </source>
</evidence>
<dbReference type="AlphaFoldDB" id="A0A524RQL9"/>
<feature type="transmembrane region" description="Helical" evidence="8">
    <location>
        <begin position="230"/>
        <end position="247"/>
    </location>
</feature>
<gene>
    <name evidence="10" type="ORF">ERJ67_01540</name>
</gene>
<name>A0A524RQL9_9CHRO</name>
<evidence type="ECO:0000256" key="1">
    <source>
        <dbReference type="ARBA" id="ARBA00004651"/>
    </source>
</evidence>
<evidence type="ECO:0000256" key="7">
    <source>
        <dbReference type="ARBA" id="ARBA00023136"/>
    </source>
</evidence>
<comment type="similarity">
    <text evidence="2">Belongs to the ABC-2 integral membrane protein family.</text>
</comment>
<keyword evidence="5 8" id="KW-0812">Transmembrane</keyword>
<evidence type="ECO:0000256" key="5">
    <source>
        <dbReference type="ARBA" id="ARBA00022692"/>
    </source>
</evidence>
<dbReference type="GO" id="GO:0140359">
    <property type="term" value="F:ABC-type transporter activity"/>
    <property type="evidence" value="ECO:0007669"/>
    <property type="project" value="InterPro"/>
</dbReference>
<protein>
    <submittedName>
        <fullName evidence="10">Phosphate ABC transporter permease</fullName>
    </submittedName>
</protein>
<feature type="domain" description="ABC-2 type transporter transmembrane" evidence="9">
    <location>
        <begin position="27"/>
        <end position="219"/>
    </location>
</feature>
<reference evidence="10 11" key="1">
    <citation type="journal article" date="2019" name="mSystems">
        <title>Life at home and on the roam: Genomic adaptions reflect the dual lifestyle of an intracellular, facultative symbiont.</title>
        <authorList>
            <person name="Burgsdorf I."/>
        </authorList>
    </citation>
    <scope>NUCLEOTIDE SEQUENCE [LARGE SCALE GENOMIC DNA]</scope>
    <source>
        <strain evidence="10">277cV</strain>
    </source>
</reference>
<evidence type="ECO:0000313" key="10">
    <source>
        <dbReference type="EMBL" id="TGG94813.1"/>
    </source>
</evidence>
<organism evidence="10 11">
    <name type="scientific">Aphanocapsa feldmannii 277cV</name>
    <dbReference type="NCBI Taxonomy" id="2507553"/>
    <lineage>
        <taxon>Bacteria</taxon>
        <taxon>Bacillati</taxon>
        <taxon>Cyanobacteriota</taxon>
        <taxon>Cyanophyceae</taxon>
        <taxon>Oscillatoriophycideae</taxon>
        <taxon>Chroococcales</taxon>
        <taxon>Microcystaceae</taxon>
        <taxon>Aphanocapsa</taxon>
    </lineage>
</organism>
<feature type="transmembrane region" description="Helical" evidence="8">
    <location>
        <begin position="63"/>
        <end position="89"/>
    </location>
</feature>
<keyword evidence="4" id="KW-1003">Cell membrane</keyword>
<evidence type="ECO:0000256" key="4">
    <source>
        <dbReference type="ARBA" id="ARBA00022475"/>
    </source>
</evidence>
<keyword evidence="3" id="KW-0813">Transport</keyword>
<comment type="subcellular location">
    <subcellularLocation>
        <location evidence="1">Cell membrane</location>
        <topology evidence="1">Multi-pass membrane protein</topology>
    </subcellularLocation>
</comment>
<dbReference type="EMBL" id="SRMO01000028">
    <property type="protein sequence ID" value="TGG94813.1"/>
    <property type="molecule type" value="Genomic_DNA"/>
</dbReference>
<sequence length="258" mass="29179">MKSIFEPLFQWRVWWYSATLKTKVQLQRTKLGSIWLGLANLLVASSLGTVYGTLFKVSDWHSYFAYLAVGITTWTFMASVLSSSPRLFTTNKQRLLSTNLTPAFVCLEDLAFALQTFIPSIITIVIASALIFKPIIFINTLTLAIFPFFSIIMMIFAFHAILSCLGAFFHDLYQIIPIVLQLSFLTSPILYAKEALGDKIWIAKINPLYVCLEVFRTTILEGDLQVKANLMIFGISSAAAIFGLWILKKARHRIILFT</sequence>
<comment type="caution">
    <text evidence="10">The sequence shown here is derived from an EMBL/GenBank/DDBJ whole genome shotgun (WGS) entry which is preliminary data.</text>
</comment>
<dbReference type="PANTHER" id="PTHR30413">
    <property type="entry name" value="INNER MEMBRANE TRANSPORT PERMEASE"/>
    <property type="match status" value="1"/>
</dbReference>
<dbReference type="GO" id="GO:0005886">
    <property type="term" value="C:plasma membrane"/>
    <property type="evidence" value="ECO:0007669"/>
    <property type="project" value="UniProtKB-SubCell"/>
</dbReference>
<proteinExistence type="inferred from homology"/>
<keyword evidence="6 8" id="KW-1133">Transmembrane helix</keyword>
<evidence type="ECO:0000259" key="9">
    <source>
        <dbReference type="Pfam" id="PF01061"/>
    </source>
</evidence>